<evidence type="ECO:0000313" key="1">
    <source>
        <dbReference type="EMBL" id="KAJ1186293.1"/>
    </source>
</evidence>
<dbReference type="AlphaFoldDB" id="A0AAV7UET1"/>
<keyword evidence="2" id="KW-1185">Reference proteome</keyword>
<sequence length="85" mass="9652">MYQIPHSDISKIERKILSYENQALRNSAVIRCLPDARWEHTALLEGLQCLDYAAYLACTCMQQRTGTAGSWLGLCAKTNFDIQSR</sequence>
<dbReference type="EMBL" id="JANPWB010000005">
    <property type="protein sequence ID" value="KAJ1186293.1"/>
    <property type="molecule type" value="Genomic_DNA"/>
</dbReference>
<organism evidence="1 2">
    <name type="scientific">Pleurodeles waltl</name>
    <name type="common">Iberian ribbed newt</name>
    <dbReference type="NCBI Taxonomy" id="8319"/>
    <lineage>
        <taxon>Eukaryota</taxon>
        <taxon>Metazoa</taxon>
        <taxon>Chordata</taxon>
        <taxon>Craniata</taxon>
        <taxon>Vertebrata</taxon>
        <taxon>Euteleostomi</taxon>
        <taxon>Amphibia</taxon>
        <taxon>Batrachia</taxon>
        <taxon>Caudata</taxon>
        <taxon>Salamandroidea</taxon>
        <taxon>Salamandridae</taxon>
        <taxon>Pleurodelinae</taxon>
        <taxon>Pleurodeles</taxon>
    </lineage>
</organism>
<reference evidence="1" key="1">
    <citation type="journal article" date="2022" name="bioRxiv">
        <title>Sequencing and chromosome-scale assembly of the giantPleurodeles waltlgenome.</title>
        <authorList>
            <person name="Brown T."/>
            <person name="Elewa A."/>
            <person name="Iarovenko S."/>
            <person name="Subramanian E."/>
            <person name="Araus A.J."/>
            <person name="Petzold A."/>
            <person name="Susuki M."/>
            <person name="Suzuki K.-i.T."/>
            <person name="Hayashi T."/>
            <person name="Toyoda A."/>
            <person name="Oliveira C."/>
            <person name="Osipova E."/>
            <person name="Leigh N.D."/>
            <person name="Simon A."/>
            <person name="Yun M.H."/>
        </authorList>
    </citation>
    <scope>NUCLEOTIDE SEQUENCE</scope>
    <source>
        <strain evidence="1">20211129_DDA</strain>
        <tissue evidence="1">Liver</tissue>
    </source>
</reference>
<accession>A0AAV7UET1</accession>
<gene>
    <name evidence="1" type="ORF">NDU88_003076</name>
</gene>
<evidence type="ECO:0000313" key="2">
    <source>
        <dbReference type="Proteomes" id="UP001066276"/>
    </source>
</evidence>
<name>A0AAV7UET1_PLEWA</name>
<dbReference type="Proteomes" id="UP001066276">
    <property type="component" value="Chromosome 3_1"/>
</dbReference>
<comment type="caution">
    <text evidence="1">The sequence shown here is derived from an EMBL/GenBank/DDBJ whole genome shotgun (WGS) entry which is preliminary data.</text>
</comment>
<protein>
    <submittedName>
        <fullName evidence="1">Uncharacterized protein</fullName>
    </submittedName>
</protein>
<proteinExistence type="predicted"/>